<proteinExistence type="inferred from homology"/>
<sequence length="256" mass="30064">FSEARDLLRKFREDNVRESQRVVEVWETYLCNKSTKLGDEHYMVLEQVYIAALDCNRMDVANDCLRGLSSQFPGSSRIHILQSMKLEAFERYDEALELLDSIVKRDETNPAPRKRRVAILKARGRIQDAIKELTEYLKKFMIDQEAWQELCELYLIEQDYAKAAFCMEELILHNPHNHLFHQRFAEIKYTQGGFENMELARSYYCQALKLNPNNMRALYGLFLTSANIATSQKCVSQKKKEANNLSLWAYKQITDR</sequence>
<organism evidence="6 7">
    <name type="scientific">Ranatra chinensis</name>
    <dbReference type="NCBI Taxonomy" id="642074"/>
    <lineage>
        <taxon>Eukaryota</taxon>
        <taxon>Metazoa</taxon>
        <taxon>Ecdysozoa</taxon>
        <taxon>Arthropoda</taxon>
        <taxon>Hexapoda</taxon>
        <taxon>Insecta</taxon>
        <taxon>Pterygota</taxon>
        <taxon>Neoptera</taxon>
        <taxon>Paraneoptera</taxon>
        <taxon>Hemiptera</taxon>
        <taxon>Heteroptera</taxon>
        <taxon>Panheteroptera</taxon>
        <taxon>Nepomorpha</taxon>
        <taxon>Nepidae</taxon>
        <taxon>Ranatrinae</taxon>
        <taxon>Ranatra</taxon>
    </lineage>
</organism>
<dbReference type="SUPFAM" id="SSF48452">
    <property type="entry name" value="TPR-like"/>
    <property type="match status" value="1"/>
</dbReference>
<evidence type="ECO:0000313" key="6">
    <source>
        <dbReference type="EMBL" id="KAL1115906.1"/>
    </source>
</evidence>
<evidence type="ECO:0000256" key="4">
    <source>
        <dbReference type="RuleBase" id="RU367091"/>
    </source>
</evidence>
<keyword evidence="3" id="KW-0802">TPR repeat</keyword>
<dbReference type="AlphaFoldDB" id="A0ABD0XXC7"/>
<dbReference type="Proteomes" id="UP001558652">
    <property type="component" value="Unassembled WGS sequence"/>
</dbReference>
<reference evidence="6 7" key="1">
    <citation type="submission" date="2024-07" db="EMBL/GenBank/DDBJ databases">
        <title>Chromosome-level genome assembly of the water stick insect Ranatra chinensis (Heteroptera: Nepidae).</title>
        <authorList>
            <person name="Liu X."/>
        </authorList>
    </citation>
    <scope>NUCLEOTIDE SEQUENCE [LARGE SCALE GENOMIC DNA]</scope>
    <source>
        <strain evidence="6">Cailab_2021Rc</strain>
        <tissue evidence="6">Muscle</tissue>
    </source>
</reference>
<keyword evidence="7" id="KW-1185">Reference proteome</keyword>
<comment type="subcellular location">
    <subcellularLocation>
        <location evidence="4">Endoplasmic reticulum membrane</location>
        <topology evidence="4">Peripheral membrane protein</topology>
        <orientation evidence="4">Cytoplasmic side</orientation>
    </subcellularLocation>
</comment>
<keyword evidence="2" id="KW-0677">Repeat</keyword>
<feature type="domain" description="EMC2 TPR-like" evidence="5">
    <location>
        <begin position="84"/>
        <end position="188"/>
    </location>
</feature>
<dbReference type="GO" id="GO:0072546">
    <property type="term" value="C:EMC complex"/>
    <property type="evidence" value="ECO:0007669"/>
    <property type="project" value="UniProtKB-UniRule"/>
</dbReference>
<evidence type="ECO:0000256" key="3">
    <source>
        <dbReference type="ARBA" id="ARBA00022803"/>
    </source>
</evidence>
<keyword evidence="4" id="KW-0472">Membrane</keyword>
<evidence type="ECO:0000313" key="7">
    <source>
        <dbReference type="Proteomes" id="UP001558652"/>
    </source>
</evidence>
<dbReference type="InterPro" id="IPR039856">
    <property type="entry name" value="EMC2-like"/>
</dbReference>
<dbReference type="PANTHER" id="PTHR12760">
    <property type="entry name" value="TETRATRICOPEPTIDE REPEAT PROTEIN"/>
    <property type="match status" value="1"/>
</dbReference>
<keyword evidence="4" id="KW-0256">Endoplasmic reticulum</keyword>
<evidence type="ECO:0000256" key="1">
    <source>
        <dbReference type="ARBA" id="ARBA00010361"/>
    </source>
</evidence>
<accession>A0ABD0XXC7</accession>
<protein>
    <recommendedName>
        <fullName evidence="4">ER membrane protein complex subunit 2</fullName>
    </recommendedName>
</protein>
<dbReference type="FunFam" id="1.25.40.10:FF:000478">
    <property type="entry name" value="GG16802"/>
    <property type="match status" value="1"/>
</dbReference>
<comment type="subunit">
    <text evidence="4">Component of the ER membrane protein complex (EMC).</text>
</comment>
<comment type="function">
    <text evidence="4">Part of the endoplasmic reticulum membrane protein complex (EMC) that enables the energy-independent insertion into endoplasmic reticulum membranes of newly synthesized membrane proteins.</text>
</comment>
<feature type="non-terminal residue" evidence="6">
    <location>
        <position position="1"/>
    </location>
</feature>
<dbReference type="Pfam" id="PF22890">
    <property type="entry name" value="TPR_EMC2"/>
    <property type="match status" value="1"/>
</dbReference>
<comment type="similarity">
    <text evidence="1 4">Belongs to the EMC2 family.</text>
</comment>
<dbReference type="EMBL" id="JBFDAA010000019">
    <property type="protein sequence ID" value="KAL1115906.1"/>
    <property type="molecule type" value="Genomic_DNA"/>
</dbReference>
<dbReference type="InterPro" id="IPR055217">
    <property type="entry name" value="TPR_EMC2"/>
</dbReference>
<comment type="caution">
    <text evidence="6">The sequence shown here is derived from an EMBL/GenBank/DDBJ whole genome shotgun (WGS) entry which is preliminary data.</text>
</comment>
<evidence type="ECO:0000259" key="5">
    <source>
        <dbReference type="Pfam" id="PF22890"/>
    </source>
</evidence>
<dbReference type="Gene3D" id="1.25.40.10">
    <property type="entry name" value="Tetratricopeptide repeat domain"/>
    <property type="match status" value="1"/>
</dbReference>
<evidence type="ECO:0000256" key="2">
    <source>
        <dbReference type="ARBA" id="ARBA00022737"/>
    </source>
</evidence>
<name>A0ABD0XXC7_9HEMI</name>
<dbReference type="InterPro" id="IPR011990">
    <property type="entry name" value="TPR-like_helical_dom_sf"/>
</dbReference>
<gene>
    <name evidence="6" type="ORF">AAG570_006195</name>
</gene>